<reference evidence="2" key="2">
    <citation type="journal article" date="2023" name="Plant Pathol.">
        <title>Dismantling and reorganizing Pseudomonas marginalis sensu#lato.</title>
        <authorList>
            <person name="Sawada H."/>
            <person name="Fujikawa T."/>
            <person name="Satou M."/>
        </authorList>
    </citation>
    <scope>NUCLEOTIDE SEQUENCE</scope>
    <source>
        <strain evidence="2">MAFF 301350</strain>
    </source>
</reference>
<dbReference type="Pfam" id="PF08281">
    <property type="entry name" value="Sigma70_r4_2"/>
    <property type="match status" value="1"/>
</dbReference>
<sequence>MLQFAAVLQRRCRQWLALCRARAKRSAVDPRLASIEHTLAELDPTCRACFVLYRLEGLSCTQIAERLGIAPDQVQVNIVTALKRCRSRMPGVSG</sequence>
<evidence type="ECO:0000313" key="3">
    <source>
        <dbReference type="Proteomes" id="UP001106592"/>
    </source>
</evidence>
<keyword evidence="3" id="KW-1185">Reference proteome</keyword>
<accession>A0A9Q2XP56</accession>
<name>A0A9Q2XP56_9PSED</name>
<dbReference type="AlphaFoldDB" id="A0A9Q2XP56"/>
<proteinExistence type="predicted"/>
<dbReference type="GO" id="GO:0003677">
    <property type="term" value="F:DNA binding"/>
    <property type="evidence" value="ECO:0007669"/>
    <property type="project" value="InterPro"/>
</dbReference>
<organism evidence="2 3">
    <name type="scientific">Pseudomonas aegrilactucae</name>
    <dbReference type="NCBI Taxonomy" id="2854028"/>
    <lineage>
        <taxon>Bacteria</taxon>
        <taxon>Pseudomonadati</taxon>
        <taxon>Pseudomonadota</taxon>
        <taxon>Gammaproteobacteria</taxon>
        <taxon>Pseudomonadales</taxon>
        <taxon>Pseudomonadaceae</taxon>
        <taxon>Pseudomonas</taxon>
    </lineage>
</organism>
<feature type="domain" description="RNA polymerase sigma factor 70 region 4 type 2" evidence="1">
    <location>
        <begin position="34"/>
        <end position="85"/>
    </location>
</feature>
<evidence type="ECO:0000313" key="2">
    <source>
        <dbReference type="EMBL" id="MBV6289676.1"/>
    </source>
</evidence>
<protein>
    <recommendedName>
        <fullName evidence="1">RNA polymerase sigma factor 70 region 4 type 2 domain-containing protein</fullName>
    </recommendedName>
</protein>
<dbReference type="EMBL" id="JAHTBI010000088">
    <property type="protein sequence ID" value="MBV6289676.1"/>
    <property type="molecule type" value="Genomic_DNA"/>
</dbReference>
<comment type="caution">
    <text evidence="2">The sequence shown here is derived from an EMBL/GenBank/DDBJ whole genome shotgun (WGS) entry which is preliminary data.</text>
</comment>
<reference evidence="2" key="1">
    <citation type="journal article" date="2022" name="Int. J. Syst. Evol. Microbiol.">
        <title>Pseudomonas aegrilactucae sp. nov. and Pseudomonas morbosilactucae sp. nov., pathogens causing bacterial rot of lettuce in Japan.</title>
        <authorList>
            <person name="Sawada H."/>
            <person name="Fujikawa T."/>
            <person name="Satou M."/>
        </authorList>
    </citation>
    <scope>NUCLEOTIDE SEQUENCE</scope>
    <source>
        <strain evidence="2">MAFF 301350</strain>
    </source>
</reference>
<evidence type="ECO:0000259" key="1">
    <source>
        <dbReference type="Pfam" id="PF08281"/>
    </source>
</evidence>
<dbReference type="GO" id="GO:0006352">
    <property type="term" value="P:DNA-templated transcription initiation"/>
    <property type="evidence" value="ECO:0007669"/>
    <property type="project" value="InterPro"/>
</dbReference>
<dbReference type="RefSeq" id="WP_217977674.1">
    <property type="nucleotide sequence ID" value="NZ_JAHTBI010000088.1"/>
</dbReference>
<gene>
    <name evidence="2" type="ORF">KUO17_22035</name>
</gene>
<dbReference type="Proteomes" id="UP001106592">
    <property type="component" value="Unassembled WGS sequence"/>
</dbReference>
<dbReference type="InterPro" id="IPR013249">
    <property type="entry name" value="RNA_pol_sigma70_r4_t2"/>
</dbReference>
<dbReference type="GO" id="GO:0016987">
    <property type="term" value="F:sigma factor activity"/>
    <property type="evidence" value="ECO:0007669"/>
    <property type="project" value="InterPro"/>
</dbReference>